<name>A0ABV5VUT1_9BACL</name>
<comment type="caution">
    <text evidence="8">The sequence shown here is derived from an EMBL/GenBank/DDBJ whole genome shotgun (WGS) entry which is preliminary data.</text>
</comment>
<proteinExistence type="inferred from homology"/>
<gene>
    <name evidence="6" type="primary">odhA</name>
    <name evidence="8" type="ORF">ACFFNY_10855</name>
</gene>
<dbReference type="SUPFAM" id="SSF52518">
    <property type="entry name" value="Thiamin diphosphate-binding fold (THDP-binding)"/>
    <property type="match status" value="2"/>
</dbReference>
<evidence type="ECO:0000256" key="3">
    <source>
        <dbReference type="ARBA" id="ARBA00023052"/>
    </source>
</evidence>
<evidence type="ECO:0000256" key="1">
    <source>
        <dbReference type="ARBA" id="ARBA00001964"/>
    </source>
</evidence>
<feature type="domain" description="Transketolase-like pyrimidine-binding" evidence="7">
    <location>
        <begin position="604"/>
        <end position="800"/>
    </location>
</feature>
<dbReference type="InterPro" id="IPR023784">
    <property type="entry name" value="2oxoglutarate_DH_E1_bac"/>
</dbReference>
<dbReference type="EMBL" id="JBHMAG010000009">
    <property type="protein sequence ID" value="MFB9752054.1"/>
    <property type="molecule type" value="Genomic_DNA"/>
</dbReference>
<dbReference type="Pfam" id="PF02779">
    <property type="entry name" value="Transket_pyr"/>
    <property type="match status" value="1"/>
</dbReference>
<organism evidence="8 9">
    <name type="scientific">Paenibacillus hodogayensis</name>
    <dbReference type="NCBI Taxonomy" id="279208"/>
    <lineage>
        <taxon>Bacteria</taxon>
        <taxon>Bacillati</taxon>
        <taxon>Bacillota</taxon>
        <taxon>Bacilli</taxon>
        <taxon>Bacillales</taxon>
        <taxon>Paenibacillaceae</taxon>
        <taxon>Paenibacillus</taxon>
    </lineage>
</organism>
<evidence type="ECO:0000256" key="5">
    <source>
        <dbReference type="ARBA" id="ARBA00051911"/>
    </source>
</evidence>
<accession>A0ABV5VUT1</accession>
<dbReference type="Gene3D" id="3.40.50.12470">
    <property type="match status" value="1"/>
</dbReference>
<dbReference type="NCBIfam" id="NF006914">
    <property type="entry name" value="PRK09404.1"/>
    <property type="match status" value="1"/>
</dbReference>
<evidence type="ECO:0000313" key="9">
    <source>
        <dbReference type="Proteomes" id="UP001589619"/>
    </source>
</evidence>
<comment type="catalytic activity">
    <reaction evidence="5 6">
        <text>N(6)-[(R)-lipoyl]-L-lysyl-[protein] + 2-oxoglutarate + H(+) = N(6)-[(R)-S(8)-succinyldihydrolipoyl]-L-lysyl-[protein] + CO2</text>
        <dbReference type="Rhea" id="RHEA:12188"/>
        <dbReference type="Rhea" id="RHEA-COMP:10474"/>
        <dbReference type="Rhea" id="RHEA-COMP:20092"/>
        <dbReference type="ChEBI" id="CHEBI:15378"/>
        <dbReference type="ChEBI" id="CHEBI:16526"/>
        <dbReference type="ChEBI" id="CHEBI:16810"/>
        <dbReference type="ChEBI" id="CHEBI:83099"/>
        <dbReference type="ChEBI" id="CHEBI:83120"/>
        <dbReference type="EC" id="1.2.4.2"/>
    </reaction>
</comment>
<sequence length="966" mass="107999">MTTGERNMEKLWRTYYGPNLGYVQEQYERYAADPESVDASFRDLFVRWGAPPAIDAAPYQESYAAQTATGSGKVDPELVRKAVAAGKLVWNIRTYGHLAADIDPLRLSAAANTRLLEPETYGLNKEDLQTLPASLIWENAPDSVVTGQDAIERLRQAYTQTTAYEFSHVHEERERDWLNKRVEQGIPAAEALNAKEREELLTRLLQTEQFEAFLHRTFVGQKRFSVEGNDSLVPMLDEIVRSVAREGGKHILMGMAHRGRLNVLAHVLGKPYSKIFAEFHHSPNRDLVPSEGSIGINYGWTGDVKYHLGANRSVEESEGKQIRLTLANNPSHLEYVNPVVEGFARAAQEDRNSRGNPVQDESLAAAVIMHGDAAFAGEGIVAETLNFNRLPGYRNGGTIHIIVNNRIGFTTESEDSRSTYYASDLAKGYEIPIVHVNADDPEACLLAIRMACEFRERFKKGFLIDLIGYRRYGHNESDDPETTQPIIYEAVRNHPTAATLYADKLVADGTLTAERVEAIRRETLANLQAAYEEMLASGERDGTAKPNALPTELDTTSSITPVTVDQLRGINEELLKRPEGFRTYPKLQRILERRAKALDDGEKVDWALAETLAFATILADGKPIRVSGQDSQRGTFAHRNLVLHDTATGELFCPLHALPQAKASFAIHNSPLSEASVLGFEYGYNVFAPETFVIWEAQYGDFANAGQVIIDQFLAAGRGKWRQKSSLTMLLPHGYEGQGPEHSSARLERYLQLAGEDNWTVVNMTRASQYFHLLRQQAASTQTEEARPLIVMAPKSLIRNPRVASPGEELANGSFQKVLEQPGLGQQPDQVERIVLCSGKVAIDLEEAVQSDANADWSWLHIIRVEQLYPFPAEEISRIVARFKHLQEIVWLQEEPRNMGAWSFMEPRIRELAPEGVVVGYAGRRERSSTASGYQNVHAFEQRQLLANTMDRSFLQKNRQGGAVHV</sequence>
<dbReference type="Gene3D" id="3.40.50.970">
    <property type="match status" value="1"/>
</dbReference>
<evidence type="ECO:0000259" key="7">
    <source>
        <dbReference type="SMART" id="SM00861"/>
    </source>
</evidence>
<dbReference type="Gene3D" id="3.40.50.11610">
    <property type="entry name" value="Multifunctional 2-oxoglutarate metabolism enzyme, C-terminal domain"/>
    <property type="match status" value="1"/>
</dbReference>
<dbReference type="GO" id="GO:0004591">
    <property type="term" value="F:oxoglutarate dehydrogenase (succinyl-transferring) activity"/>
    <property type="evidence" value="ECO:0007669"/>
    <property type="project" value="UniProtKB-EC"/>
</dbReference>
<comment type="cofactor">
    <cofactor evidence="1 6">
        <name>thiamine diphosphate</name>
        <dbReference type="ChEBI" id="CHEBI:58937"/>
    </cofactor>
</comment>
<evidence type="ECO:0000256" key="4">
    <source>
        <dbReference type="ARBA" id="ARBA00023152"/>
    </source>
</evidence>
<dbReference type="PIRSF" id="PIRSF000157">
    <property type="entry name" value="Oxoglu_dh_E1"/>
    <property type="match status" value="1"/>
</dbReference>
<dbReference type="PANTHER" id="PTHR23152">
    <property type="entry name" value="2-OXOGLUTARATE DEHYDROGENASE"/>
    <property type="match status" value="1"/>
</dbReference>
<protein>
    <recommendedName>
        <fullName evidence="6">2-oxoglutarate dehydrogenase E1 component</fullName>
        <ecNumber evidence="6">1.2.4.2</ecNumber>
    </recommendedName>
    <alternativeName>
        <fullName evidence="6">Alpha-ketoglutarate dehydrogenase</fullName>
    </alternativeName>
</protein>
<comment type="similarity">
    <text evidence="6">Belongs to the alpha-ketoglutarate dehydrogenase family.</text>
</comment>
<dbReference type="Pfam" id="PF16078">
    <property type="entry name" value="2-oxogl_dehyd_N"/>
    <property type="match status" value="1"/>
</dbReference>
<comment type="subunit">
    <text evidence="6">Homodimer. Part of the 2-oxoglutarate dehydrogenase (OGDH) complex composed of E1 (2-oxoglutarate dehydrogenase), E2 (dihydrolipoamide succinyltransferase) and E3 (dihydrolipoamide dehydrogenase); the complex contains multiple copies of the three enzymatic components (E1, E2 and E3).</text>
</comment>
<dbReference type="HAMAP" id="MF_01169">
    <property type="entry name" value="SucA_OdhA"/>
    <property type="match status" value="1"/>
</dbReference>
<keyword evidence="2 6" id="KW-0560">Oxidoreductase</keyword>
<dbReference type="Gene3D" id="1.10.287.1150">
    <property type="entry name" value="TPP helical domain"/>
    <property type="match status" value="1"/>
</dbReference>
<dbReference type="Pfam" id="PF16870">
    <property type="entry name" value="OxoGdeHyase_C"/>
    <property type="match status" value="1"/>
</dbReference>
<dbReference type="InterPro" id="IPR042179">
    <property type="entry name" value="KGD_C_sf"/>
</dbReference>
<dbReference type="EC" id="1.2.4.2" evidence="6"/>
<dbReference type="InterPro" id="IPR001017">
    <property type="entry name" value="DH_E1"/>
</dbReference>
<dbReference type="RefSeq" id="WP_344910714.1">
    <property type="nucleotide sequence ID" value="NZ_BAAAYO010000010.1"/>
</dbReference>
<dbReference type="Pfam" id="PF00676">
    <property type="entry name" value="E1_dh"/>
    <property type="match status" value="1"/>
</dbReference>
<dbReference type="PANTHER" id="PTHR23152:SF4">
    <property type="entry name" value="2-OXOADIPATE DEHYDROGENASE COMPLEX COMPONENT E1"/>
    <property type="match status" value="1"/>
</dbReference>
<dbReference type="CDD" id="cd02016">
    <property type="entry name" value="TPP_E1_OGDC_like"/>
    <property type="match status" value="1"/>
</dbReference>
<dbReference type="NCBIfam" id="TIGR00239">
    <property type="entry name" value="2oxo_dh_E1"/>
    <property type="match status" value="1"/>
</dbReference>
<dbReference type="Proteomes" id="UP001589619">
    <property type="component" value="Unassembled WGS sequence"/>
</dbReference>
<keyword evidence="4 6" id="KW-0324">Glycolysis</keyword>
<keyword evidence="9" id="KW-1185">Reference proteome</keyword>
<evidence type="ECO:0000256" key="2">
    <source>
        <dbReference type="ARBA" id="ARBA00023002"/>
    </source>
</evidence>
<evidence type="ECO:0000313" key="8">
    <source>
        <dbReference type="EMBL" id="MFB9752054.1"/>
    </source>
</evidence>
<comment type="function">
    <text evidence="6">E1 component of the 2-oxoglutarate dehydrogenase (OGDH) complex which catalyzes the decarboxylation of 2-oxoglutarate, the first step in the conversion of 2-oxoglutarate to succinyl-CoA and CO(2).</text>
</comment>
<reference evidence="8 9" key="1">
    <citation type="submission" date="2024-09" db="EMBL/GenBank/DDBJ databases">
        <authorList>
            <person name="Sun Q."/>
            <person name="Mori K."/>
        </authorList>
    </citation>
    <scope>NUCLEOTIDE SEQUENCE [LARGE SCALE GENOMIC DNA]</scope>
    <source>
        <strain evidence="8 9">JCM 12520</strain>
    </source>
</reference>
<evidence type="ECO:0000256" key="6">
    <source>
        <dbReference type="HAMAP-Rule" id="MF_01169"/>
    </source>
</evidence>
<keyword evidence="3 6" id="KW-0786">Thiamine pyrophosphate</keyword>
<dbReference type="InterPro" id="IPR031717">
    <property type="entry name" value="ODO-1/KGD_C"/>
</dbReference>
<dbReference type="InterPro" id="IPR005475">
    <property type="entry name" value="Transketolase-like_Pyr-bd"/>
</dbReference>
<dbReference type="InterPro" id="IPR032106">
    <property type="entry name" value="2-oxogl_dehyd_N"/>
</dbReference>
<dbReference type="InterPro" id="IPR011603">
    <property type="entry name" value="2oxoglutarate_DH_E1"/>
</dbReference>
<dbReference type="NCBIfam" id="NF008907">
    <property type="entry name" value="PRK12270.1"/>
    <property type="match status" value="1"/>
</dbReference>
<dbReference type="SMART" id="SM00861">
    <property type="entry name" value="Transket_pyr"/>
    <property type="match status" value="1"/>
</dbReference>
<dbReference type="InterPro" id="IPR029061">
    <property type="entry name" value="THDP-binding"/>
</dbReference>